<proteinExistence type="predicted"/>
<comment type="caution">
    <text evidence="6">The sequence shown here is derived from an EMBL/GenBank/DDBJ whole genome shotgun (WGS) entry which is preliminary data.</text>
</comment>
<dbReference type="Gene3D" id="3.40.50.11600">
    <property type="match status" value="1"/>
</dbReference>
<reference evidence="6" key="2">
    <citation type="submission" date="2021-04" db="EMBL/GenBank/DDBJ databases">
        <authorList>
            <person name="Gilroy R."/>
        </authorList>
    </citation>
    <scope>NUCLEOTIDE SEQUENCE</scope>
    <source>
        <strain evidence="6">CHK185-5351</strain>
    </source>
</reference>
<dbReference type="GO" id="GO:0051539">
    <property type="term" value="F:4 iron, 4 sulfur cluster binding"/>
    <property type="evidence" value="ECO:0007669"/>
    <property type="project" value="UniProtKB-KW"/>
</dbReference>
<evidence type="ECO:0000256" key="3">
    <source>
        <dbReference type="ARBA" id="ARBA00023004"/>
    </source>
</evidence>
<dbReference type="InterPro" id="IPR051069">
    <property type="entry name" value="ACDS_complex_subunit"/>
</dbReference>
<evidence type="ECO:0000259" key="5">
    <source>
        <dbReference type="PROSITE" id="PS51656"/>
    </source>
</evidence>
<dbReference type="Proteomes" id="UP000823849">
    <property type="component" value="Unassembled WGS sequence"/>
</dbReference>
<dbReference type="PANTHER" id="PTHR36214">
    <property type="match status" value="1"/>
</dbReference>
<dbReference type="NCBIfam" id="NF003195">
    <property type="entry name" value="PRK04165.1"/>
    <property type="match status" value="1"/>
</dbReference>
<evidence type="ECO:0000256" key="1">
    <source>
        <dbReference type="ARBA" id="ARBA00022485"/>
    </source>
</evidence>
<dbReference type="PROSITE" id="PS51656">
    <property type="entry name" value="4FE4S"/>
    <property type="match status" value="1"/>
</dbReference>
<evidence type="ECO:0000313" key="6">
    <source>
        <dbReference type="EMBL" id="HJC14580.1"/>
    </source>
</evidence>
<reference evidence="6" key="1">
    <citation type="journal article" date="2021" name="PeerJ">
        <title>Extensive microbial diversity within the chicken gut microbiome revealed by metagenomics and culture.</title>
        <authorList>
            <person name="Gilroy R."/>
            <person name="Ravi A."/>
            <person name="Getino M."/>
            <person name="Pursley I."/>
            <person name="Horton D.L."/>
            <person name="Alikhan N.F."/>
            <person name="Baker D."/>
            <person name="Gharbi K."/>
            <person name="Hall N."/>
            <person name="Watson M."/>
            <person name="Adriaenssens E.M."/>
            <person name="Foster-Nyarko E."/>
            <person name="Jarju S."/>
            <person name="Secka A."/>
            <person name="Antonio M."/>
            <person name="Oren A."/>
            <person name="Chaudhuri R.R."/>
            <person name="La Ragione R."/>
            <person name="Hildebrand F."/>
            <person name="Pallen M.J."/>
        </authorList>
    </citation>
    <scope>NUCLEOTIDE SEQUENCE</scope>
    <source>
        <strain evidence="6">CHK185-5351</strain>
    </source>
</reference>
<dbReference type="SUPFAM" id="SSF51717">
    <property type="entry name" value="Dihydropteroate synthetase-like"/>
    <property type="match status" value="1"/>
</dbReference>
<dbReference type="EMBL" id="DWWU01000009">
    <property type="protein sequence ID" value="HJC14580.1"/>
    <property type="molecule type" value="Genomic_DNA"/>
</dbReference>
<dbReference type="AlphaFoldDB" id="A0A9D2N8D6"/>
<feature type="domain" description="4Fe-4S" evidence="5">
    <location>
        <begin position="1"/>
        <end position="59"/>
    </location>
</feature>
<evidence type="ECO:0000256" key="4">
    <source>
        <dbReference type="ARBA" id="ARBA00023014"/>
    </source>
</evidence>
<dbReference type="PANTHER" id="PTHR36214:SF3">
    <property type="entry name" value="ACETYL-COA DECARBONYLASE_SYNTHASE COMPLEX SUBUNIT GAMMA"/>
    <property type="match status" value="1"/>
</dbReference>
<evidence type="ECO:0000313" key="7">
    <source>
        <dbReference type="Proteomes" id="UP000823849"/>
    </source>
</evidence>
<sequence>MALTGIQIFKMTPKKNCKECGCPTCMAFSMKVAQGAMDISACPYMSEEALAQLSEATAPPMKTIKIGTGDNEYSLGGETVLYRHEKTFVSKTRYAVALCSCMDDAAIDAKLAQVAKVDYERIGEQMHAELLYVNYDEASGADRYVEVVKKAAASGKVLVLGCTDPEVAAKALAECKDGKPVLNGANASNYEAMNKVATEAGVVLGVGGATIDELYDTVAALEKLGNKNLMIDTTEDTIKDTFATTVQARRAALKDTDRTFGYPSIVNLVKIAKGDKYMQQALVSLFTMKYGSIVVMEELGYAEALPLFGLRQNLFTDPQKPMKVEPGIYPLNGADENSVCVTTVDFALTYFLVSGELERSGVPVNLVINDAGGLSVLTSWAAGKFSGNSISTFFKENVEDKVKSRKVIIPGKVAVLKGDIESKLPGWEVIVAPLEAVQLVKFLKDMQENGQL</sequence>
<protein>
    <submittedName>
        <fullName evidence="6">Acetyl-CoA decarbonylase/synthase complex subunit gamma</fullName>
    </submittedName>
</protein>
<keyword evidence="4" id="KW-0411">Iron-sulfur</keyword>
<keyword evidence="2" id="KW-0479">Metal-binding</keyword>
<dbReference type="GO" id="GO:0046872">
    <property type="term" value="F:metal ion binding"/>
    <property type="evidence" value="ECO:0007669"/>
    <property type="project" value="UniProtKB-KW"/>
</dbReference>
<evidence type="ECO:0000256" key="2">
    <source>
        <dbReference type="ARBA" id="ARBA00022723"/>
    </source>
</evidence>
<keyword evidence="1" id="KW-0004">4Fe-4S</keyword>
<dbReference type="Pfam" id="PF04060">
    <property type="entry name" value="FeS"/>
    <property type="match status" value="1"/>
</dbReference>
<accession>A0A9D2N8D6</accession>
<gene>
    <name evidence="6" type="ORF">H9705_01955</name>
</gene>
<keyword evidence="3" id="KW-0408">Iron</keyword>
<dbReference type="InterPro" id="IPR007202">
    <property type="entry name" value="4Fe-4S_dom"/>
</dbReference>
<name>A0A9D2N8D6_9FIRM</name>
<dbReference type="Pfam" id="PF03599">
    <property type="entry name" value="CdhD"/>
    <property type="match status" value="1"/>
</dbReference>
<organism evidence="6 7">
    <name type="scientific">Candidatus Fusicatenibacter intestinigallinarum</name>
    <dbReference type="NCBI Taxonomy" id="2838598"/>
    <lineage>
        <taxon>Bacteria</taxon>
        <taxon>Bacillati</taxon>
        <taxon>Bacillota</taxon>
        <taxon>Clostridia</taxon>
        <taxon>Lachnospirales</taxon>
        <taxon>Lachnospiraceae</taxon>
        <taxon>Fusicatenibacter</taxon>
    </lineage>
</organism>
<dbReference type="InterPro" id="IPR011005">
    <property type="entry name" value="Dihydropteroate_synth-like_sf"/>
</dbReference>
<dbReference type="InterPro" id="IPR016041">
    <property type="entry name" value="Ac-CoA_synth_d_su_TIM-brl"/>
</dbReference>
<dbReference type="Gene3D" id="3.20.20.20">
    <property type="entry name" value="Dihydropteroate synthase-like"/>
    <property type="match status" value="1"/>
</dbReference>